<dbReference type="PANTHER" id="PTHR43877:SF2">
    <property type="entry name" value="AMINOALKYLPHOSPHONATE N-ACETYLTRANSFERASE-RELATED"/>
    <property type="match status" value="1"/>
</dbReference>
<name>A0A5R8ZJ25_9PSED</name>
<comment type="caution">
    <text evidence="4">The sequence shown here is derived from an EMBL/GenBank/DDBJ whole genome shotgun (WGS) entry which is preliminary data.</text>
</comment>
<proteinExistence type="predicted"/>
<dbReference type="InterPro" id="IPR050832">
    <property type="entry name" value="Bact_Acetyltransf"/>
</dbReference>
<evidence type="ECO:0000313" key="5">
    <source>
        <dbReference type="Proteomes" id="UP000309819"/>
    </source>
</evidence>
<dbReference type="EMBL" id="VAUO01000001">
    <property type="protein sequence ID" value="TLP65424.1"/>
    <property type="molecule type" value="Genomic_DNA"/>
</dbReference>
<dbReference type="Pfam" id="PF00583">
    <property type="entry name" value="Acetyltransf_1"/>
    <property type="match status" value="1"/>
</dbReference>
<dbReference type="PANTHER" id="PTHR43877">
    <property type="entry name" value="AMINOALKYLPHOSPHONATE N-ACETYLTRANSFERASE-RELATED-RELATED"/>
    <property type="match status" value="1"/>
</dbReference>
<sequence>MPTWTISPVSRHAIAETVRFIDNARRQLFPILADSPLPRDLARFCETFIEGDGHFLVAHDQGRLIAGVGYLPYDHRFPQLDYQARNTVEIVRLFVSPEYRRHGLAGALFAALRAHAQGAGVECLYLHTHPFLAGAIRFWERQGFEIVDIEPDPVWQTTHMQLDGLAGLRNA</sequence>
<dbReference type="RefSeq" id="WP_138218047.1">
    <property type="nucleotide sequence ID" value="NZ_VAUO01000001.1"/>
</dbReference>
<evidence type="ECO:0000256" key="1">
    <source>
        <dbReference type="ARBA" id="ARBA00022679"/>
    </source>
</evidence>
<evidence type="ECO:0000313" key="4">
    <source>
        <dbReference type="EMBL" id="TLP65424.1"/>
    </source>
</evidence>
<organism evidence="4 5">
    <name type="scientific">Pseudomonas mosselii</name>
    <dbReference type="NCBI Taxonomy" id="78327"/>
    <lineage>
        <taxon>Bacteria</taxon>
        <taxon>Pseudomonadati</taxon>
        <taxon>Pseudomonadota</taxon>
        <taxon>Gammaproteobacteria</taxon>
        <taxon>Pseudomonadales</taxon>
        <taxon>Pseudomonadaceae</taxon>
        <taxon>Pseudomonas</taxon>
    </lineage>
</organism>
<protein>
    <submittedName>
        <fullName evidence="4">GNAT family N-acetyltransferase</fullName>
    </submittedName>
</protein>
<dbReference type="InterPro" id="IPR000182">
    <property type="entry name" value="GNAT_dom"/>
</dbReference>
<dbReference type="Proteomes" id="UP000309819">
    <property type="component" value="Unassembled WGS sequence"/>
</dbReference>
<dbReference type="OrthoDB" id="6703393at2"/>
<reference evidence="4 5" key="1">
    <citation type="submission" date="2019-05" db="EMBL/GenBank/DDBJ databases">
        <title>Pseudomonas sp. SC006 isolated from lettuce that can produce HBGAs.</title>
        <authorList>
            <person name="Wang D."/>
            <person name="Liao N."/>
            <person name="Liu D."/>
            <person name="Zhang Z."/>
            <person name="Zou S."/>
        </authorList>
    </citation>
    <scope>NUCLEOTIDE SEQUENCE [LARGE SCALE GENOMIC DNA]</scope>
    <source>
        <strain evidence="4 5">SC006</strain>
    </source>
</reference>
<accession>A0A5R8ZJ25</accession>
<dbReference type="GO" id="GO:0016747">
    <property type="term" value="F:acyltransferase activity, transferring groups other than amino-acyl groups"/>
    <property type="evidence" value="ECO:0007669"/>
    <property type="project" value="InterPro"/>
</dbReference>
<gene>
    <name evidence="4" type="ORF">FEM01_04395</name>
</gene>
<keyword evidence="1 4" id="KW-0808">Transferase</keyword>
<keyword evidence="2" id="KW-0012">Acyltransferase</keyword>
<dbReference type="Gene3D" id="3.40.630.30">
    <property type="match status" value="1"/>
</dbReference>
<dbReference type="AlphaFoldDB" id="A0A5R8ZJ25"/>
<keyword evidence="5" id="KW-1185">Reference proteome</keyword>
<feature type="domain" description="N-acetyltransferase" evidence="3">
    <location>
        <begin position="16"/>
        <end position="165"/>
    </location>
</feature>
<dbReference type="PROSITE" id="PS51186">
    <property type="entry name" value="GNAT"/>
    <property type="match status" value="1"/>
</dbReference>
<evidence type="ECO:0000259" key="3">
    <source>
        <dbReference type="PROSITE" id="PS51186"/>
    </source>
</evidence>
<dbReference type="InterPro" id="IPR016181">
    <property type="entry name" value="Acyl_CoA_acyltransferase"/>
</dbReference>
<dbReference type="CDD" id="cd04301">
    <property type="entry name" value="NAT_SF"/>
    <property type="match status" value="1"/>
</dbReference>
<evidence type="ECO:0000256" key="2">
    <source>
        <dbReference type="ARBA" id="ARBA00023315"/>
    </source>
</evidence>
<dbReference type="SUPFAM" id="SSF55729">
    <property type="entry name" value="Acyl-CoA N-acyltransferases (Nat)"/>
    <property type="match status" value="1"/>
</dbReference>